<organism evidence="2 3">
    <name type="scientific">Listeria rocourtiae</name>
    <dbReference type="NCBI Taxonomy" id="647910"/>
    <lineage>
        <taxon>Bacteria</taxon>
        <taxon>Bacillati</taxon>
        <taxon>Bacillota</taxon>
        <taxon>Bacilli</taxon>
        <taxon>Bacillales</taxon>
        <taxon>Listeriaceae</taxon>
        <taxon>Listeria</taxon>
    </lineage>
</organism>
<name>A0A4R6ZII0_9LIST</name>
<dbReference type="SUPFAM" id="SSF56281">
    <property type="entry name" value="Metallo-hydrolase/oxidoreductase"/>
    <property type="match status" value="1"/>
</dbReference>
<dbReference type="InterPro" id="IPR058121">
    <property type="entry name" value="WalJ/YycJ"/>
</dbReference>
<dbReference type="InterPro" id="IPR036866">
    <property type="entry name" value="RibonucZ/Hydroxyglut_hydro"/>
</dbReference>
<dbReference type="EMBL" id="SNZK01000011">
    <property type="protein sequence ID" value="TDR51749.1"/>
    <property type="molecule type" value="Genomic_DNA"/>
</dbReference>
<evidence type="ECO:0000259" key="1">
    <source>
        <dbReference type="SMART" id="SM00849"/>
    </source>
</evidence>
<dbReference type="Gene3D" id="3.60.15.10">
    <property type="entry name" value="Ribonuclease Z/Hydroxyacylglutathione hydrolase-like"/>
    <property type="match status" value="1"/>
</dbReference>
<protein>
    <submittedName>
        <fullName evidence="2">Phosphoribosyl 1,2-cyclic phosphodiesterase</fullName>
    </submittedName>
</protein>
<keyword evidence="3" id="KW-1185">Reference proteome</keyword>
<accession>A0A4R6ZII0</accession>
<dbReference type="Pfam" id="PF12706">
    <property type="entry name" value="Lactamase_B_2"/>
    <property type="match status" value="1"/>
</dbReference>
<dbReference type="OrthoDB" id="9781189at2"/>
<dbReference type="InterPro" id="IPR001279">
    <property type="entry name" value="Metallo-B-lactamas"/>
</dbReference>
<dbReference type="PANTHER" id="PTHR47619">
    <property type="entry name" value="METALLO-HYDROLASE YYCJ-RELATED"/>
    <property type="match status" value="1"/>
</dbReference>
<dbReference type="Proteomes" id="UP000295558">
    <property type="component" value="Unassembled WGS sequence"/>
</dbReference>
<feature type="domain" description="Metallo-beta-lactamase" evidence="1">
    <location>
        <begin position="26"/>
        <end position="231"/>
    </location>
</feature>
<evidence type="ECO:0000313" key="3">
    <source>
        <dbReference type="Proteomes" id="UP000295558"/>
    </source>
</evidence>
<gene>
    <name evidence="2" type="ORF">DFP96_11155</name>
</gene>
<dbReference type="RefSeq" id="WP_051994325.1">
    <property type="nucleotide sequence ID" value="NZ_JAARQJ010000016.1"/>
</dbReference>
<comment type="caution">
    <text evidence="2">The sequence shown here is derived from an EMBL/GenBank/DDBJ whole genome shotgun (WGS) entry which is preliminary data.</text>
</comment>
<dbReference type="SMART" id="SM00849">
    <property type="entry name" value="Lactamase_B"/>
    <property type="match status" value="1"/>
</dbReference>
<proteinExistence type="predicted"/>
<dbReference type="AlphaFoldDB" id="A0A4R6ZII0"/>
<dbReference type="STRING" id="1265846.PROCOU_11048"/>
<evidence type="ECO:0000313" key="2">
    <source>
        <dbReference type="EMBL" id="TDR51749.1"/>
    </source>
</evidence>
<dbReference type="InterPro" id="IPR052533">
    <property type="entry name" value="WalJ/YycJ-like"/>
</dbReference>
<dbReference type="CDD" id="cd07733">
    <property type="entry name" value="YycJ-like_MBL-fold"/>
    <property type="match status" value="1"/>
</dbReference>
<sequence>MFAKEVKIVNQATDQLRFSILASGSSGNATLVETADQTILVDCGLSGKKIEHLFSEVGRSMSDVDAILVTHEHVDHIKGLGVLARRYEVPVYANAKTWAAMETSIGEINIAQKFQFDMETVKSFGSLQVESFGVSHDAAEPMFYIFHSGKKKFVMITDTGYVSDRMKGHIANADAYLFESNHDVEMLRMGRYPWNVKRRILGDEGHVSNEDAGIAMSEVIGDATKRIYLGHLSKDNNMKDLARMAVAQTLAGEGIIVGEQVELFDTDPEIPTSIFTV</sequence>
<reference evidence="2 3" key="1">
    <citation type="submission" date="2019-03" db="EMBL/GenBank/DDBJ databases">
        <title>Genomic Encyclopedia of Type Strains, Phase III (KMG-III): the genomes of soil and plant-associated and newly described type strains.</title>
        <authorList>
            <person name="Whitman W."/>
        </authorList>
    </citation>
    <scope>NUCLEOTIDE SEQUENCE [LARGE SCALE GENOMIC DNA]</scope>
    <source>
        <strain evidence="2 3">CECT 7972</strain>
    </source>
</reference>
<dbReference type="PANTHER" id="PTHR47619:SF1">
    <property type="entry name" value="EXODEOXYRIBONUCLEASE WALJ"/>
    <property type="match status" value="1"/>
</dbReference>